<evidence type="ECO:0000313" key="11">
    <source>
        <dbReference type="EMBL" id="MZL70265.1"/>
    </source>
</evidence>
<dbReference type="InterPro" id="IPR022418">
    <property type="entry name" value="Porphobilinogen_deaminase_C"/>
</dbReference>
<evidence type="ECO:0000313" key="12">
    <source>
        <dbReference type="EMBL" id="SHG16362.1"/>
    </source>
</evidence>
<dbReference type="HAMAP" id="MF_00260">
    <property type="entry name" value="Porphobil_deam"/>
    <property type="match status" value="1"/>
</dbReference>
<keyword evidence="5 8" id="KW-0808">Transferase</keyword>
<protein>
    <recommendedName>
        <fullName evidence="8">Porphobilinogen deaminase</fullName>
        <shortName evidence="8">PBG</shortName>
        <ecNumber evidence="8">2.5.1.61</ecNumber>
    </recommendedName>
    <alternativeName>
        <fullName evidence="8">Hydroxymethylbilane synthase</fullName>
        <shortName evidence="8">HMBS</shortName>
    </alternativeName>
    <alternativeName>
        <fullName evidence="8">Pre-uroporphyrinogen synthase</fullName>
    </alternativeName>
</protein>
<dbReference type="Proteomes" id="UP000474718">
    <property type="component" value="Unassembled WGS sequence"/>
</dbReference>
<dbReference type="EC" id="2.5.1.61" evidence="8"/>
<evidence type="ECO:0000256" key="8">
    <source>
        <dbReference type="HAMAP-Rule" id="MF_00260"/>
    </source>
</evidence>
<evidence type="ECO:0000259" key="9">
    <source>
        <dbReference type="Pfam" id="PF01379"/>
    </source>
</evidence>
<comment type="subunit">
    <text evidence="4 8">Monomer.</text>
</comment>
<evidence type="ECO:0000313" key="14">
    <source>
        <dbReference type="Proteomes" id="UP000474718"/>
    </source>
</evidence>
<dbReference type="InterPro" id="IPR000860">
    <property type="entry name" value="HemC"/>
</dbReference>
<evidence type="ECO:0000256" key="1">
    <source>
        <dbReference type="ARBA" id="ARBA00002869"/>
    </source>
</evidence>
<dbReference type="PIRSF" id="PIRSF001438">
    <property type="entry name" value="4pyrrol_synth_OHMeBilane_synth"/>
    <property type="match status" value="1"/>
</dbReference>
<comment type="function">
    <text evidence="1 8">Tetrapolymerization of the monopyrrole PBG into the hydroxymethylbilane pre-uroporphyrinogen in several discrete steps.</text>
</comment>
<dbReference type="SUPFAM" id="SSF54782">
    <property type="entry name" value="Porphobilinogen deaminase (hydroxymethylbilane synthase), C-terminal domain"/>
    <property type="match status" value="1"/>
</dbReference>
<dbReference type="EMBL" id="WWVX01000008">
    <property type="protein sequence ID" value="MZL70265.1"/>
    <property type="molecule type" value="Genomic_DNA"/>
</dbReference>
<dbReference type="Proteomes" id="UP000184089">
    <property type="component" value="Unassembled WGS sequence"/>
</dbReference>
<name>A0AAQ1MDI5_9FIRM</name>
<feature type="modified residue" description="S-(dipyrrolylmethanemethyl)cysteine" evidence="8">
    <location>
        <position position="240"/>
    </location>
</feature>
<comment type="pathway">
    <text evidence="2">Porphyrin-containing compound metabolism; protoporphyrin-IX biosynthesis; coproporphyrinogen-III from 5-aminolevulinate: step 2/4.</text>
</comment>
<dbReference type="AlphaFoldDB" id="A0AAQ1MDI5"/>
<dbReference type="EMBL" id="FQVY01000002">
    <property type="protein sequence ID" value="SHG16362.1"/>
    <property type="molecule type" value="Genomic_DNA"/>
</dbReference>
<evidence type="ECO:0000256" key="2">
    <source>
        <dbReference type="ARBA" id="ARBA00004735"/>
    </source>
</evidence>
<evidence type="ECO:0000256" key="4">
    <source>
        <dbReference type="ARBA" id="ARBA00011245"/>
    </source>
</evidence>
<evidence type="ECO:0000259" key="10">
    <source>
        <dbReference type="Pfam" id="PF03900"/>
    </source>
</evidence>
<comment type="caution">
    <text evidence="12">The sequence shown here is derived from an EMBL/GenBank/DDBJ whole genome shotgun (WGS) entry which is preliminary data.</text>
</comment>
<feature type="domain" description="Porphobilinogen deaminase N-terminal" evidence="9">
    <location>
        <begin position="3"/>
        <end position="211"/>
    </location>
</feature>
<feature type="domain" description="Porphobilinogen deaminase C-terminal" evidence="10">
    <location>
        <begin position="225"/>
        <end position="293"/>
    </location>
</feature>
<comment type="similarity">
    <text evidence="3 8">Belongs to the HMBS family.</text>
</comment>
<keyword evidence="6 8" id="KW-0627">Porphyrin biosynthesis</keyword>
<dbReference type="GO" id="GO:0006782">
    <property type="term" value="P:protoporphyrinogen IX biosynthetic process"/>
    <property type="evidence" value="ECO:0007669"/>
    <property type="project" value="UniProtKB-UniRule"/>
</dbReference>
<keyword evidence="14" id="KW-1185">Reference proteome</keyword>
<dbReference type="Pfam" id="PF03900">
    <property type="entry name" value="Porphobil_deamC"/>
    <property type="match status" value="1"/>
</dbReference>
<dbReference type="Gene3D" id="3.40.190.10">
    <property type="entry name" value="Periplasmic binding protein-like II"/>
    <property type="match status" value="2"/>
</dbReference>
<dbReference type="GO" id="GO:0004418">
    <property type="term" value="F:hydroxymethylbilane synthase activity"/>
    <property type="evidence" value="ECO:0007669"/>
    <property type="project" value="UniProtKB-UniRule"/>
</dbReference>
<evidence type="ECO:0000256" key="3">
    <source>
        <dbReference type="ARBA" id="ARBA00005638"/>
    </source>
</evidence>
<dbReference type="NCBIfam" id="TIGR00212">
    <property type="entry name" value="hemC"/>
    <property type="match status" value="1"/>
</dbReference>
<dbReference type="InterPro" id="IPR022417">
    <property type="entry name" value="Porphobilin_deaminase_N"/>
</dbReference>
<dbReference type="InterPro" id="IPR036803">
    <property type="entry name" value="Porphobilinogen_deaminase_C_sf"/>
</dbReference>
<reference evidence="12" key="1">
    <citation type="submission" date="2016-11" db="EMBL/GenBank/DDBJ databases">
        <authorList>
            <person name="Varghese N."/>
            <person name="Submissions S."/>
        </authorList>
    </citation>
    <scope>NUCLEOTIDE SEQUENCE</scope>
    <source>
        <strain evidence="12">DSM 4029</strain>
    </source>
</reference>
<dbReference type="SUPFAM" id="SSF53850">
    <property type="entry name" value="Periplasmic binding protein-like II"/>
    <property type="match status" value="1"/>
</dbReference>
<evidence type="ECO:0000313" key="13">
    <source>
        <dbReference type="Proteomes" id="UP000184089"/>
    </source>
</evidence>
<comment type="cofactor">
    <cofactor evidence="8">
        <name>dipyrromethane</name>
        <dbReference type="ChEBI" id="CHEBI:60342"/>
    </cofactor>
    <text evidence="8">Binds 1 dipyrromethane group covalently.</text>
</comment>
<comment type="catalytic activity">
    <reaction evidence="7 8">
        <text>4 porphobilinogen + H2O = hydroxymethylbilane + 4 NH4(+)</text>
        <dbReference type="Rhea" id="RHEA:13185"/>
        <dbReference type="ChEBI" id="CHEBI:15377"/>
        <dbReference type="ChEBI" id="CHEBI:28938"/>
        <dbReference type="ChEBI" id="CHEBI:57845"/>
        <dbReference type="ChEBI" id="CHEBI:58126"/>
        <dbReference type="EC" id="2.5.1.61"/>
    </reaction>
</comment>
<dbReference type="GO" id="GO:0005737">
    <property type="term" value="C:cytoplasm"/>
    <property type="evidence" value="ECO:0007669"/>
    <property type="project" value="UniProtKB-UniRule"/>
</dbReference>
<dbReference type="Pfam" id="PF01379">
    <property type="entry name" value="Porphobil_deam"/>
    <property type="match status" value="1"/>
</dbReference>
<sequence>MKLVIGTRASRLALIQTQWVADALRRQNPAVEVEIKTITTKGDRIQDLPLDQIGGQGIFTRAIVAALRSGEIDLAVHSLKDMPSAMEEGLDLACVPAREDPRDALVTRPGIASLEELPMGAKIGCGSKRRICQLLALRPDLEIRPIRGNVDTRLDRIERDGLDGTILAVSGLKRLGWEGHICHPFSPDEMIPACGQGALGLQIRADDRAVKAALAPLEDPLATRQAAAERAFLAAAGGSCHLPVGAYCRVEEGRSTLLGMLGTEDGPLWVEGRESAPAGEEAALGRRLGEQLKAQLARRLRETDR</sequence>
<dbReference type="RefSeq" id="WP_021660420.1">
    <property type="nucleotide sequence ID" value="NZ_FQVY01000002.1"/>
</dbReference>
<reference evidence="11 14" key="3">
    <citation type="journal article" date="2019" name="Nat. Med.">
        <title>A library of human gut bacterial isolates paired with longitudinal multiomics data enables mechanistic microbiome research.</title>
        <authorList>
            <person name="Poyet M."/>
            <person name="Groussin M."/>
            <person name="Gibbons S.M."/>
            <person name="Avila-Pacheco J."/>
            <person name="Jiang X."/>
            <person name="Kearney S.M."/>
            <person name="Perrotta A.R."/>
            <person name="Berdy B."/>
            <person name="Zhao S."/>
            <person name="Lieberman T.D."/>
            <person name="Swanson P.K."/>
            <person name="Smith M."/>
            <person name="Roesemann S."/>
            <person name="Alexander J.E."/>
            <person name="Rich S.A."/>
            <person name="Livny J."/>
            <person name="Vlamakis H."/>
            <person name="Clish C."/>
            <person name="Bullock K."/>
            <person name="Deik A."/>
            <person name="Scott J."/>
            <person name="Pierce K.A."/>
            <person name="Xavier R.J."/>
            <person name="Alm E.J."/>
        </authorList>
    </citation>
    <scope>NUCLEOTIDE SEQUENCE [LARGE SCALE GENOMIC DNA]</scope>
    <source>
        <strain evidence="11 14">BIOML-A2</strain>
    </source>
</reference>
<dbReference type="FunFam" id="3.40.190.10:FF:000004">
    <property type="entry name" value="Porphobilinogen deaminase"/>
    <property type="match status" value="1"/>
</dbReference>
<dbReference type="PANTHER" id="PTHR11557:SF0">
    <property type="entry name" value="PORPHOBILINOGEN DEAMINASE"/>
    <property type="match status" value="1"/>
</dbReference>
<evidence type="ECO:0000256" key="7">
    <source>
        <dbReference type="ARBA" id="ARBA00048169"/>
    </source>
</evidence>
<dbReference type="PANTHER" id="PTHR11557">
    <property type="entry name" value="PORPHOBILINOGEN DEAMINASE"/>
    <property type="match status" value="1"/>
</dbReference>
<proteinExistence type="inferred from homology"/>
<reference evidence="13" key="2">
    <citation type="submission" date="2016-11" db="EMBL/GenBank/DDBJ databases">
        <authorList>
            <person name="Jaros S."/>
            <person name="Januszkiewicz K."/>
            <person name="Wedrychowicz H."/>
        </authorList>
    </citation>
    <scope>NUCLEOTIDE SEQUENCE [LARGE SCALE GENOMIC DNA]</scope>
    <source>
        <strain evidence="13">DSM 4029</strain>
    </source>
</reference>
<evidence type="ECO:0000256" key="5">
    <source>
        <dbReference type="ARBA" id="ARBA00022679"/>
    </source>
</evidence>
<dbReference type="FunFam" id="3.40.190.10:FF:000005">
    <property type="entry name" value="Porphobilinogen deaminase"/>
    <property type="match status" value="1"/>
</dbReference>
<accession>A0AAQ1MDI5</accession>
<organism evidence="12 13">
    <name type="scientific">Bittarella massiliensis</name>
    <name type="common">ex Durand et al. 2017</name>
    <dbReference type="NCBI Taxonomy" id="1720313"/>
    <lineage>
        <taxon>Bacteria</taxon>
        <taxon>Bacillati</taxon>
        <taxon>Bacillota</taxon>
        <taxon>Clostridia</taxon>
        <taxon>Eubacteriales</taxon>
        <taxon>Oscillospiraceae</taxon>
        <taxon>Bittarella (ex Durand et al. 2017)</taxon>
    </lineage>
</organism>
<gene>
    <name evidence="8 11" type="primary">hemC</name>
    <name evidence="11" type="ORF">GT747_10920</name>
    <name evidence="12" type="ORF">SAMN05444424_1705</name>
</gene>
<comment type="miscellaneous">
    <text evidence="8">The porphobilinogen subunits are added to the dipyrromethane group.</text>
</comment>
<dbReference type="Gene3D" id="3.30.160.40">
    <property type="entry name" value="Porphobilinogen deaminase, C-terminal domain"/>
    <property type="match status" value="1"/>
</dbReference>
<dbReference type="PRINTS" id="PR00151">
    <property type="entry name" value="PORPHBDMNASE"/>
</dbReference>
<evidence type="ECO:0000256" key="6">
    <source>
        <dbReference type="ARBA" id="ARBA00023244"/>
    </source>
</evidence>